<evidence type="ECO:0000256" key="3">
    <source>
        <dbReference type="PIRSR" id="PIRSR000149-1"/>
    </source>
</evidence>
<accession>A0A1F5NWC6</accession>
<feature type="binding site" evidence="4">
    <location>
        <begin position="214"/>
        <end position="215"/>
    </location>
    <ligand>
        <name>D-glyceraldehyde 3-phosphate</name>
        <dbReference type="ChEBI" id="CHEBI:59776"/>
    </ligand>
</feature>
<dbReference type="NCBIfam" id="TIGR01534">
    <property type="entry name" value="GAPDH-I"/>
    <property type="match status" value="1"/>
</dbReference>
<dbReference type="SMART" id="SM00846">
    <property type="entry name" value="Gp_dh_N"/>
    <property type="match status" value="1"/>
</dbReference>
<keyword evidence="5" id="KW-0520">NAD</keyword>
<dbReference type="Proteomes" id="UP000177912">
    <property type="component" value="Unassembled WGS sequence"/>
</dbReference>
<reference evidence="10 11" key="1">
    <citation type="journal article" date="2016" name="Nat. Commun.">
        <title>Thousands of microbial genomes shed light on interconnected biogeochemical processes in an aquifer system.</title>
        <authorList>
            <person name="Anantharaman K."/>
            <person name="Brown C.T."/>
            <person name="Hug L.A."/>
            <person name="Sharon I."/>
            <person name="Castelle C.J."/>
            <person name="Probst A.J."/>
            <person name="Thomas B.C."/>
            <person name="Singh A."/>
            <person name="Wilkins M.J."/>
            <person name="Karaoz U."/>
            <person name="Brodie E.L."/>
            <person name="Williams K.H."/>
            <person name="Hubbard S.S."/>
            <person name="Banfield J.F."/>
        </authorList>
    </citation>
    <scope>NUCLEOTIDE SEQUENCE [LARGE SCALE GENOMIC DNA]</scope>
</reference>
<name>A0A1F5NWC6_9BACT</name>
<dbReference type="Pfam" id="PF00044">
    <property type="entry name" value="Gp_dh_N"/>
    <property type="match status" value="1"/>
</dbReference>
<evidence type="ECO:0000256" key="5">
    <source>
        <dbReference type="PIRSR" id="PIRSR000149-3"/>
    </source>
</evidence>
<dbReference type="GO" id="GO:0050661">
    <property type="term" value="F:NADP binding"/>
    <property type="evidence" value="ECO:0007669"/>
    <property type="project" value="InterPro"/>
</dbReference>
<dbReference type="FunFam" id="3.40.50.720:FF:000001">
    <property type="entry name" value="Glyceraldehyde-3-phosphate dehydrogenase"/>
    <property type="match status" value="1"/>
</dbReference>
<comment type="similarity">
    <text evidence="1 7">Belongs to the glyceraldehyde-3-phosphate dehydrogenase family.</text>
</comment>
<gene>
    <name evidence="10" type="ORF">A2826_03070</name>
</gene>
<feature type="binding site" evidence="4">
    <location>
        <position position="237"/>
    </location>
    <ligand>
        <name>D-glyceraldehyde 3-phosphate</name>
        <dbReference type="ChEBI" id="CHEBI:59776"/>
    </ligand>
</feature>
<dbReference type="AlphaFoldDB" id="A0A1F5NWC6"/>
<evidence type="ECO:0000256" key="6">
    <source>
        <dbReference type="PIRSR" id="PIRSR000149-4"/>
    </source>
</evidence>
<evidence type="ECO:0000256" key="8">
    <source>
        <dbReference type="RuleBase" id="RU361160"/>
    </source>
</evidence>
<dbReference type="CDD" id="cd05214">
    <property type="entry name" value="GAPDH_I_N"/>
    <property type="match status" value="1"/>
</dbReference>
<dbReference type="EC" id="1.2.1.-" evidence="8"/>
<dbReference type="CDD" id="cd18126">
    <property type="entry name" value="GAPDH_I_C"/>
    <property type="match status" value="1"/>
</dbReference>
<keyword evidence="2 8" id="KW-0560">Oxidoreductase</keyword>
<evidence type="ECO:0000256" key="1">
    <source>
        <dbReference type="ARBA" id="ARBA00007406"/>
    </source>
</evidence>
<dbReference type="InterPro" id="IPR036291">
    <property type="entry name" value="NAD(P)-bd_dom_sf"/>
</dbReference>
<dbReference type="PIRSF" id="PIRSF000149">
    <property type="entry name" value="GAP_DH"/>
    <property type="match status" value="1"/>
</dbReference>
<dbReference type="EMBL" id="MFEI01000001">
    <property type="protein sequence ID" value="OGE81873.1"/>
    <property type="molecule type" value="Genomic_DNA"/>
</dbReference>
<feature type="active site" description="Nucleophile" evidence="3">
    <location>
        <position position="152"/>
    </location>
</feature>
<dbReference type="GO" id="GO:0051287">
    <property type="term" value="F:NAD binding"/>
    <property type="evidence" value="ECO:0007669"/>
    <property type="project" value="InterPro"/>
</dbReference>
<feature type="site" description="Activates thiol group during catalysis" evidence="6">
    <location>
        <position position="179"/>
    </location>
</feature>
<dbReference type="InterPro" id="IPR020830">
    <property type="entry name" value="GlycerAld_3-P_DH_AS"/>
</dbReference>
<sequence length="336" mass="36295">MAKIRIAINGFGRIGRAAFKVAEKHPKLEVVGINDTSNTEVLAYLLKYDSVYGRYGKEVSFDENNLIVNKTKIPTSSEMDPALLKWTNLKVDVVLECTGRFTNQGLASGHIKAGAKKVIVSAPTNGGDMETFLLGVNSKDYKNEKIISNASCTTNCIAPVASVLQENFGIAKGMMTTVHAYTAEQRLVDSGPPSLKSDFRRGRAAGVNIVPTSTGAAVSTTEVIKGIQGKFDGIALRVPVAVGSLSDFTVVLKKKTTAEEVNKIFESAVKKAKYKNILGVTRDPFVSSDIIGDPRSAVVDLTLTKVVDGDLLKILAWYDNEWGYANRLVEEAEMIG</sequence>
<protein>
    <recommendedName>
        <fullName evidence="8">Glyceraldehyde-3-phosphate dehydrogenase</fullName>
        <ecNumber evidence="8">1.2.1.-</ecNumber>
    </recommendedName>
</protein>
<evidence type="ECO:0000259" key="9">
    <source>
        <dbReference type="SMART" id="SM00846"/>
    </source>
</evidence>
<dbReference type="PROSITE" id="PS00071">
    <property type="entry name" value="GAPDH"/>
    <property type="match status" value="1"/>
</dbReference>
<evidence type="ECO:0000256" key="7">
    <source>
        <dbReference type="RuleBase" id="RU000397"/>
    </source>
</evidence>
<organism evidence="10 11">
    <name type="scientific">Candidatus Doudnabacteria bacterium RIFCSPHIGHO2_01_FULL_43_23</name>
    <dbReference type="NCBI Taxonomy" id="1817822"/>
    <lineage>
        <taxon>Bacteria</taxon>
        <taxon>Candidatus Doudnaibacteriota</taxon>
    </lineage>
</organism>
<dbReference type="Pfam" id="PF02800">
    <property type="entry name" value="Gp_dh_C"/>
    <property type="match status" value="1"/>
</dbReference>
<evidence type="ECO:0000313" key="11">
    <source>
        <dbReference type="Proteomes" id="UP000177912"/>
    </source>
</evidence>
<dbReference type="SUPFAM" id="SSF51735">
    <property type="entry name" value="NAD(P)-binding Rossmann-fold domains"/>
    <property type="match status" value="1"/>
</dbReference>
<dbReference type="InterPro" id="IPR020828">
    <property type="entry name" value="GlycerAld_3-P_DH_NAD(P)-bd"/>
</dbReference>
<feature type="binding site" evidence="4">
    <location>
        <begin position="151"/>
        <end position="153"/>
    </location>
    <ligand>
        <name>D-glyceraldehyde 3-phosphate</name>
        <dbReference type="ChEBI" id="CHEBI:59776"/>
    </ligand>
</feature>
<feature type="binding site" evidence="5">
    <location>
        <position position="121"/>
    </location>
    <ligand>
        <name>NAD(+)</name>
        <dbReference type="ChEBI" id="CHEBI:57540"/>
    </ligand>
</feature>
<dbReference type="GO" id="GO:0016620">
    <property type="term" value="F:oxidoreductase activity, acting on the aldehyde or oxo group of donors, NAD or NADP as acceptor"/>
    <property type="evidence" value="ECO:0007669"/>
    <property type="project" value="InterPro"/>
</dbReference>
<evidence type="ECO:0000313" key="10">
    <source>
        <dbReference type="EMBL" id="OGE81873.1"/>
    </source>
</evidence>
<dbReference type="GO" id="GO:0006006">
    <property type="term" value="P:glucose metabolic process"/>
    <property type="evidence" value="ECO:0007669"/>
    <property type="project" value="InterPro"/>
</dbReference>
<dbReference type="InterPro" id="IPR020829">
    <property type="entry name" value="GlycerAld_3-P_DH_cat"/>
</dbReference>
<dbReference type="SUPFAM" id="SSF55347">
    <property type="entry name" value="Glyceraldehyde-3-phosphate dehydrogenase-like, C-terminal domain"/>
    <property type="match status" value="1"/>
</dbReference>
<proteinExistence type="inferred from homology"/>
<feature type="binding site" evidence="5">
    <location>
        <begin position="13"/>
        <end position="14"/>
    </location>
    <ligand>
        <name>NAD(+)</name>
        <dbReference type="ChEBI" id="CHEBI:57540"/>
    </ligand>
</feature>
<feature type="binding site" evidence="5">
    <location>
        <position position="35"/>
    </location>
    <ligand>
        <name>NAD(+)</name>
        <dbReference type="ChEBI" id="CHEBI:57540"/>
    </ligand>
</feature>
<feature type="domain" description="Glyceraldehyde 3-phosphate dehydrogenase NAD(P) binding" evidence="9">
    <location>
        <begin position="4"/>
        <end position="152"/>
    </location>
</feature>
<dbReference type="PANTHER" id="PTHR43148">
    <property type="entry name" value="GLYCERALDEHYDE-3-PHOSPHATE DEHYDROGENASE 2"/>
    <property type="match status" value="1"/>
</dbReference>
<dbReference type="PRINTS" id="PR00078">
    <property type="entry name" value="G3PDHDRGNASE"/>
</dbReference>
<feature type="binding site" evidence="5">
    <location>
        <position position="320"/>
    </location>
    <ligand>
        <name>NAD(+)</name>
        <dbReference type="ChEBI" id="CHEBI:57540"/>
    </ligand>
</feature>
<dbReference type="Gene3D" id="3.40.50.720">
    <property type="entry name" value="NAD(P)-binding Rossmann-like Domain"/>
    <property type="match status" value="1"/>
</dbReference>
<evidence type="ECO:0000256" key="4">
    <source>
        <dbReference type="PIRSR" id="PIRSR000149-2"/>
    </source>
</evidence>
<dbReference type="STRING" id="1817822.A2826_03070"/>
<keyword evidence="5" id="KW-0547">Nucleotide-binding</keyword>
<comment type="caution">
    <text evidence="10">The sequence shown here is derived from an EMBL/GenBank/DDBJ whole genome shotgun (WGS) entry which is preliminary data.</text>
</comment>
<dbReference type="FunFam" id="3.30.360.10:FF:000002">
    <property type="entry name" value="Glyceraldehyde-3-phosphate dehydrogenase"/>
    <property type="match status" value="1"/>
</dbReference>
<evidence type="ECO:0000256" key="2">
    <source>
        <dbReference type="ARBA" id="ARBA00023002"/>
    </source>
</evidence>
<dbReference type="Gene3D" id="3.30.360.10">
    <property type="entry name" value="Dihydrodipicolinate Reductase, domain 2"/>
    <property type="match status" value="1"/>
</dbReference>
<dbReference type="InterPro" id="IPR020831">
    <property type="entry name" value="GlycerAld/Erythrose_P_DH"/>
</dbReference>
<feature type="binding site" evidence="4">
    <location>
        <position position="182"/>
    </location>
    <ligand>
        <name>D-glyceraldehyde 3-phosphate</name>
        <dbReference type="ChEBI" id="CHEBI:59776"/>
    </ligand>
</feature>
<dbReference type="InterPro" id="IPR006424">
    <property type="entry name" value="Glyceraldehyde-3-P_DH_1"/>
</dbReference>